<proteinExistence type="predicted"/>
<organism evidence="1 2">
    <name type="scientific">Bacillus aerolatus</name>
    <dbReference type="NCBI Taxonomy" id="2653354"/>
    <lineage>
        <taxon>Bacteria</taxon>
        <taxon>Bacillati</taxon>
        <taxon>Bacillota</taxon>
        <taxon>Bacilli</taxon>
        <taxon>Bacillales</taxon>
        <taxon>Bacillaceae</taxon>
        <taxon>Bacillus</taxon>
    </lineage>
</organism>
<accession>A0A6I1FKB6</accession>
<evidence type="ECO:0000313" key="1">
    <source>
        <dbReference type="EMBL" id="KAB7709115.1"/>
    </source>
</evidence>
<reference evidence="1 2" key="1">
    <citation type="submission" date="2019-10" db="EMBL/GenBank/DDBJ databases">
        <title>Bacillus aerolatum sp. nov., isolated from bioaerosol of sport playgrounds.</title>
        <authorList>
            <person name="Chen P."/>
            <person name="Zhang G."/>
        </authorList>
    </citation>
    <scope>NUCLEOTIDE SEQUENCE [LARGE SCALE GENOMIC DNA]</scope>
    <source>
        <strain evidence="1 2">CX253</strain>
    </source>
</reference>
<dbReference type="EMBL" id="WEIO01000001">
    <property type="protein sequence ID" value="KAB7709115.1"/>
    <property type="molecule type" value="Genomic_DNA"/>
</dbReference>
<dbReference type="RefSeq" id="WP_152149641.1">
    <property type="nucleotide sequence ID" value="NZ_WEIO01000001.1"/>
</dbReference>
<sequence>MTENNDNTSSVEKDCCQDESEKNVSIQQAQAVIPPQALDISTQSNGSGITLTFSVECFSGPFVISKTNGDRERYVNIRNTGECSIDIFSADAAGNPIAGSTQRVPRGATLTSYISAAAANQVLFRCRQGTNPCTVSLTICC</sequence>
<dbReference type="AlphaFoldDB" id="A0A6I1FKB6"/>
<dbReference type="Proteomes" id="UP000429595">
    <property type="component" value="Unassembled WGS sequence"/>
</dbReference>
<keyword evidence="2" id="KW-1185">Reference proteome</keyword>
<comment type="caution">
    <text evidence="1">The sequence shown here is derived from an EMBL/GenBank/DDBJ whole genome shotgun (WGS) entry which is preliminary data.</text>
</comment>
<gene>
    <name evidence="1" type="ORF">F9802_03115</name>
</gene>
<name>A0A6I1FKB6_9BACI</name>
<protein>
    <submittedName>
        <fullName evidence="1">Uncharacterized protein</fullName>
    </submittedName>
</protein>
<evidence type="ECO:0000313" key="2">
    <source>
        <dbReference type="Proteomes" id="UP000429595"/>
    </source>
</evidence>